<dbReference type="InterPro" id="IPR003593">
    <property type="entry name" value="AAA+_ATPase"/>
</dbReference>
<proteinExistence type="inferred from homology"/>
<evidence type="ECO:0000256" key="2">
    <source>
        <dbReference type="ARBA" id="ARBA00022840"/>
    </source>
</evidence>
<dbReference type="Pfam" id="PF17862">
    <property type="entry name" value="AAA_lid_3"/>
    <property type="match status" value="1"/>
</dbReference>
<dbReference type="EMBL" id="AP021858">
    <property type="protein sequence ID" value="BBO22594.1"/>
    <property type="molecule type" value="Genomic_DNA"/>
</dbReference>
<evidence type="ECO:0000256" key="1">
    <source>
        <dbReference type="ARBA" id="ARBA00022741"/>
    </source>
</evidence>
<organism evidence="6 7">
    <name type="scientific">Candidatus Nitrosymbiomonas proteolyticus</name>
    <dbReference type="NCBI Taxonomy" id="2608984"/>
    <lineage>
        <taxon>Bacteria</taxon>
        <taxon>Bacillati</taxon>
        <taxon>Armatimonadota</taxon>
        <taxon>Armatimonadota incertae sedis</taxon>
        <taxon>Candidatus Nitrosymbiomonas</taxon>
    </lineage>
</organism>
<reference evidence="6" key="1">
    <citation type="journal article" name="DNA Res.">
        <title>The physiological potential of anammox bacteria as revealed by their core genome structure.</title>
        <authorList>
            <person name="Okubo T."/>
            <person name="Toyoda A."/>
            <person name="Fukuhara K."/>
            <person name="Uchiyama I."/>
            <person name="Harigaya Y."/>
            <person name="Kuroiwa M."/>
            <person name="Suzuki T."/>
            <person name="Murakami Y."/>
            <person name="Suwa Y."/>
            <person name="Takami H."/>
        </authorList>
    </citation>
    <scope>NUCLEOTIDE SEQUENCE</scope>
    <source>
        <strain evidence="6">317325-2</strain>
    </source>
</reference>
<dbReference type="InterPro" id="IPR041569">
    <property type="entry name" value="AAA_lid_3"/>
</dbReference>
<evidence type="ECO:0000256" key="3">
    <source>
        <dbReference type="ARBA" id="ARBA00038088"/>
    </source>
</evidence>
<dbReference type="GO" id="GO:0005524">
    <property type="term" value="F:ATP binding"/>
    <property type="evidence" value="ECO:0007669"/>
    <property type="project" value="UniProtKB-KW"/>
</dbReference>
<dbReference type="InterPro" id="IPR027417">
    <property type="entry name" value="P-loop_NTPase"/>
</dbReference>
<evidence type="ECO:0000256" key="4">
    <source>
        <dbReference type="ARBA" id="ARBA00040480"/>
    </source>
</evidence>
<dbReference type="Proteomes" id="UP000662873">
    <property type="component" value="Chromosome"/>
</dbReference>
<keyword evidence="1" id="KW-0547">Nucleotide-binding</keyword>
<dbReference type="Gene3D" id="1.10.8.60">
    <property type="match status" value="1"/>
</dbReference>
<dbReference type="InterPro" id="IPR052381">
    <property type="entry name" value="AAA_domain_protein"/>
</dbReference>
<sequence>MDSVREIEILIRAKYPILYVTTWEERRLETALQGVCSELKRKLHTWSVTQGMRPPVNRTSGPPNPTTLPGELEALALVHEAPEGSVFALRDFHPYMKDYRVVRLLRDLAHRLRGRATTLILVGPILSLPVELEKDVTVVEFGLPNAQQISDCLDSVVAAVRDDPKVQSKLTKADRELIVKSAQGLTLDEIENVFARSFVEKRKFDVEVVLEEKKQIVRKSGLLEYYPAEHTLKDVGGMEYLKQWLEVRRKSFTEKAKAFGIPVPKGILILGVQGCGKSLLAKAVAAHWSLPMLKMDVGRIFGSLVGQSEENMRRAIRIAESVAPCILWMDEMEKGFSGMAGSGVSDSGTTARVFSTFLTWMQEKTRPVFLISTANDVTKLPPEMLRKGRFDEIFFVDLPDAEERRQIFQIHLKKRKRDPAQFDLPKLAEHTRGYSGAEIEQVVVGALHLAFADDRELTMADLVTEAKSIVPLSVMMREDIEELRTWAALRTRPASKQDGD</sequence>
<dbReference type="KEGG" id="npy:NPRO_01890"/>
<gene>
    <name evidence="6" type="ORF">NPRO_01890</name>
</gene>
<dbReference type="Pfam" id="PF00004">
    <property type="entry name" value="AAA"/>
    <property type="match status" value="1"/>
</dbReference>
<dbReference type="Gene3D" id="3.40.50.300">
    <property type="entry name" value="P-loop containing nucleotide triphosphate hydrolases"/>
    <property type="match status" value="1"/>
</dbReference>
<dbReference type="SMART" id="SM00382">
    <property type="entry name" value="AAA"/>
    <property type="match status" value="1"/>
</dbReference>
<dbReference type="PANTHER" id="PTHR42960">
    <property type="entry name" value="YCF46 PROTEIN"/>
    <property type="match status" value="1"/>
</dbReference>
<comment type="similarity">
    <text evidence="3">Belongs to the AAA ATPase family. Highly divergent.</text>
</comment>
<dbReference type="PANTHER" id="PTHR42960:SF1">
    <property type="entry name" value="YCF46 PROTEIN"/>
    <property type="match status" value="1"/>
</dbReference>
<evidence type="ECO:0000259" key="5">
    <source>
        <dbReference type="SMART" id="SM00382"/>
    </source>
</evidence>
<dbReference type="AlphaFoldDB" id="A0A809SCX2"/>
<keyword evidence="2" id="KW-0067">ATP-binding</keyword>
<accession>A0A809SCX2</accession>
<evidence type="ECO:0000313" key="6">
    <source>
        <dbReference type="EMBL" id="BBO22594.1"/>
    </source>
</evidence>
<dbReference type="CDD" id="cd19507">
    <property type="entry name" value="RecA-like_Ycf46-like"/>
    <property type="match status" value="1"/>
</dbReference>
<dbReference type="SUPFAM" id="SSF52540">
    <property type="entry name" value="P-loop containing nucleoside triphosphate hydrolases"/>
    <property type="match status" value="1"/>
</dbReference>
<protein>
    <recommendedName>
        <fullName evidence="4">Uncharacterized AAA domain-containing protein ycf46</fullName>
    </recommendedName>
</protein>
<evidence type="ECO:0000313" key="7">
    <source>
        <dbReference type="Proteomes" id="UP000662873"/>
    </source>
</evidence>
<dbReference type="InterPro" id="IPR003959">
    <property type="entry name" value="ATPase_AAA_core"/>
</dbReference>
<dbReference type="GO" id="GO:0016887">
    <property type="term" value="F:ATP hydrolysis activity"/>
    <property type="evidence" value="ECO:0007669"/>
    <property type="project" value="InterPro"/>
</dbReference>
<name>A0A809SCX2_9BACT</name>
<feature type="domain" description="AAA+ ATPase" evidence="5">
    <location>
        <begin position="263"/>
        <end position="400"/>
    </location>
</feature>